<organism evidence="1 2">
    <name type="scientific">Neurospora intermedia</name>
    <dbReference type="NCBI Taxonomy" id="5142"/>
    <lineage>
        <taxon>Eukaryota</taxon>
        <taxon>Fungi</taxon>
        <taxon>Dikarya</taxon>
        <taxon>Ascomycota</taxon>
        <taxon>Pezizomycotina</taxon>
        <taxon>Sordariomycetes</taxon>
        <taxon>Sordariomycetidae</taxon>
        <taxon>Sordariales</taxon>
        <taxon>Sordariaceae</taxon>
        <taxon>Neurospora</taxon>
    </lineage>
</organism>
<name>A0ABR3D6H4_NEUIN</name>
<proteinExistence type="predicted"/>
<comment type="caution">
    <text evidence="1">The sequence shown here is derived from an EMBL/GenBank/DDBJ whole genome shotgun (WGS) entry which is preliminary data.</text>
</comment>
<evidence type="ECO:0000313" key="1">
    <source>
        <dbReference type="EMBL" id="KAL0468295.1"/>
    </source>
</evidence>
<dbReference type="EMBL" id="JAVLET010000007">
    <property type="protein sequence ID" value="KAL0468295.1"/>
    <property type="molecule type" value="Genomic_DNA"/>
</dbReference>
<gene>
    <name evidence="1" type="ORF">QR685DRAFT_336386</name>
</gene>
<accession>A0ABR3D6H4</accession>
<protein>
    <submittedName>
        <fullName evidence="1">Uncharacterized protein</fullName>
    </submittedName>
</protein>
<dbReference type="Proteomes" id="UP001451303">
    <property type="component" value="Unassembled WGS sequence"/>
</dbReference>
<evidence type="ECO:0000313" key="2">
    <source>
        <dbReference type="Proteomes" id="UP001451303"/>
    </source>
</evidence>
<keyword evidence="2" id="KW-1185">Reference proteome</keyword>
<reference evidence="1 2" key="1">
    <citation type="submission" date="2023-09" db="EMBL/GenBank/DDBJ databases">
        <title>Multi-omics analysis of a traditional fermented food reveals byproduct-associated fungal strains for waste-to-food upcycling.</title>
        <authorList>
            <consortium name="Lawrence Berkeley National Laboratory"/>
            <person name="Rekdal V.M."/>
            <person name="Villalobos-Escobedo J.M."/>
            <person name="Rodriguez-Valeron N."/>
            <person name="Garcia M.O."/>
            <person name="Vasquez D.P."/>
            <person name="Damayanti I."/>
            <person name="Sorensen P.M."/>
            <person name="Baidoo E.E."/>
            <person name="De Carvalho A.C."/>
            <person name="Riley R."/>
            <person name="Lipzen A."/>
            <person name="He G."/>
            <person name="Yan M."/>
            <person name="Haridas S."/>
            <person name="Daum C."/>
            <person name="Yoshinaga Y."/>
            <person name="Ng V."/>
            <person name="Grigoriev I.V."/>
            <person name="Munk R."/>
            <person name="Nuraida L."/>
            <person name="Wijaya C.H."/>
            <person name="Morales P.-C."/>
            <person name="Keasling J.D."/>
        </authorList>
    </citation>
    <scope>NUCLEOTIDE SEQUENCE [LARGE SCALE GENOMIC DNA]</scope>
    <source>
        <strain evidence="1 2">FGSC 2613</strain>
    </source>
</reference>
<sequence length="121" mass="13398">MAEVNSCSRCRFPITFAFMPSSDTVLQREALPYSADRPTCPIRVGEPPRLRMDTNLVNFQHRKTRFGLSLPSRYYLPLPGAPAHPCAKSIAIAAVPCGERHGRRKKLLSIRPEAAGLAHAD</sequence>